<evidence type="ECO:0000313" key="3">
    <source>
        <dbReference type="Proteomes" id="UP000221165"/>
    </source>
</evidence>
<comment type="caution">
    <text evidence="2">The sequence shown here is derived from an EMBL/GenBank/DDBJ whole genome shotgun (WGS) entry which is preliminary data.</text>
</comment>
<dbReference type="RefSeq" id="XP_067919366.1">
    <property type="nucleotide sequence ID" value="XM_068068659.1"/>
</dbReference>
<protein>
    <submittedName>
        <fullName evidence="2">Uncharacterized protein</fullName>
    </submittedName>
</protein>
<reference evidence="2 3" key="1">
    <citation type="journal article" date="2017" name="Int. J. Parasitol.">
        <title>The genome of the protozoan parasite Cystoisospora suis and a reverse vaccinology approach to identify vaccine candidates.</title>
        <authorList>
            <person name="Palmieri N."/>
            <person name="Shrestha A."/>
            <person name="Ruttkowski B."/>
            <person name="Beck T."/>
            <person name="Vogl C."/>
            <person name="Tomley F."/>
            <person name="Blake D.P."/>
            <person name="Joachim A."/>
        </authorList>
    </citation>
    <scope>NUCLEOTIDE SEQUENCE [LARGE SCALE GENOMIC DNA]</scope>
    <source>
        <strain evidence="2 3">Wien I</strain>
    </source>
</reference>
<name>A0A2C6KLZ2_9APIC</name>
<feature type="compositionally biased region" description="Basic and acidic residues" evidence="1">
    <location>
        <begin position="94"/>
        <end position="105"/>
    </location>
</feature>
<evidence type="ECO:0000256" key="1">
    <source>
        <dbReference type="SAM" id="MobiDB-lite"/>
    </source>
</evidence>
<dbReference type="VEuPathDB" id="ToxoDB:CSUI_008530"/>
<dbReference type="EMBL" id="MIGC01004787">
    <property type="protein sequence ID" value="PHJ17648.1"/>
    <property type="molecule type" value="Genomic_DNA"/>
</dbReference>
<dbReference type="GeneID" id="94431870"/>
<evidence type="ECO:0000313" key="2">
    <source>
        <dbReference type="EMBL" id="PHJ17648.1"/>
    </source>
</evidence>
<feature type="region of interest" description="Disordered" evidence="1">
    <location>
        <begin position="57"/>
        <end position="105"/>
    </location>
</feature>
<feature type="compositionally biased region" description="Polar residues" evidence="1">
    <location>
        <begin position="65"/>
        <end position="83"/>
    </location>
</feature>
<proteinExistence type="predicted"/>
<dbReference type="AlphaFoldDB" id="A0A2C6KLZ2"/>
<dbReference type="Proteomes" id="UP000221165">
    <property type="component" value="Unassembled WGS sequence"/>
</dbReference>
<organism evidence="2 3">
    <name type="scientific">Cystoisospora suis</name>
    <dbReference type="NCBI Taxonomy" id="483139"/>
    <lineage>
        <taxon>Eukaryota</taxon>
        <taxon>Sar</taxon>
        <taxon>Alveolata</taxon>
        <taxon>Apicomplexa</taxon>
        <taxon>Conoidasida</taxon>
        <taxon>Coccidia</taxon>
        <taxon>Eucoccidiorida</taxon>
        <taxon>Eimeriorina</taxon>
        <taxon>Sarcocystidae</taxon>
        <taxon>Cystoisospora</taxon>
    </lineage>
</organism>
<accession>A0A2C6KLZ2</accession>
<gene>
    <name evidence="2" type="ORF">CSUI_008530</name>
</gene>
<sequence>DFQSACWRGHGDGAIHQVRGLDQLLQATAHARHLINSEIPCEVKQLGALAGPKCAGTRFSPRASRGQQATFSPSPGRPNQSLVSGWGNVPRWANGREGETLRRDTSRTANRVCNRVHCLSSAPTIYM</sequence>
<feature type="non-terminal residue" evidence="2">
    <location>
        <position position="1"/>
    </location>
</feature>
<keyword evidence="3" id="KW-1185">Reference proteome</keyword>